<dbReference type="Gene3D" id="3.20.20.80">
    <property type="entry name" value="Glycosidases"/>
    <property type="match status" value="1"/>
</dbReference>
<reference evidence="2 3" key="1">
    <citation type="submission" date="2023-03" db="EMBL/GenBank/DDBJ databases">
        <title>Draft genome sequence of the bacteria which degrade cell wall of Tricholomamatutake.</title>
        <authorList>
            <person name="Konishi Y."/>
            <person name="Fukuta Y."/>
            <person name="Shirasaka N."/>
        </authorList>
    </citation>
    <scope>NUCLEOTIDE SEQUENCE [LARGE SCALE GENOMIC DNA]</scope>
    <source>
        <strain evidence="3">mu1</strain>
    </source>
</reference>
<dbReference type="InterPro" id="IPR001223">
    <property type="entry name" value="Glyco_hydro18_cat"/>
</dbReference>
<evidence type="ECO:0000313" key="3">
    <source>
        <dbReference type="Proteomes" id="UP001157114"/>
    </source>
</evidence>
<name>A0ABQ6GG12_9BACL</name>
<dbReference type="InterPro" id="IPR017853">
    <property type="entry name" value="GH"/>
</dbReference>
<dbReference type="InterPro" id="IPR036582">
    <property type="entry name" value="Mao_N_sf"/>
</dbReference>
<dbReference type="Proteomes" id="UP001157114">
    <property type="component" value="Unassembled WGS sequence"/>
</dbReference>
<accession>A0ABQ6GG12</accession>
<comment type="caution">
    <text evidence="2">The sequence shown here is derived from an EMBL/GenBank/DDBJ whole genome shotgun (WGS) entry which is preliminary data.</text>
</comment>
<dbReference type="PROSITE" id="PS51910">
    <property type="entry name" value="GH18_2"/>
    <property type="match status" value="1"/>
</dbReference>
<gene>
    <name evidence="2" type="ORF">MU1_23320</name>
</gene>
<dbReference type="Pfam" id="PF00704">
    <property type="entry name" value="Glyco_hydro_18"/>
    <property type="match status" value="1"/>
</dbReference>
<dbReference type="Gene3D" id="3.30.457.10">
    <property type="entry name" value="Copper amine oxidase-like, N-terminal domain"/>
    <property type="match status" value="2"/>
</dbReference>
<proteinExistence type="predicted"/>
<dbReference type="InterPro" id="IPR012854">
    <property type="entry name" value="Cu_amine_oxidase-like_N"/>
</dbReference>
<dbReference type="PANTHER" id="PTHR46066:SF2">
    <property type="entry name" value="CHITINASE DOMAIN-CONTAINING PROTEIN 1"/>
    <property type="match status" value="1"/>
</dbReference>
<organism evidence="2 3">
    <name type="scientific">Paenibacillus glycanilyticus</name>
    <dbReference type="NCBI Taxonomy" id="126569"/>
    <lineage>
        <taxon>Bacteria</taxon>
        <taxon>Bacillati</taxon>
        <taxon>Bacillota</taxon>
        <taxon>Bacilli</taxon>
        <taxon>Bacillales</taxon>
        <taxon>Paenibacillaceae</taxon>
        <taxon>Paenibacillus</taxon>
    </lineage>
</organism>
<dbReference type="Pfam" id="PF07833">
    <property type="entry name" value="Cu_amine_oxidN1"/>
    <property type="match status" value="1"/>
</dbReference>
<dbReference type="SUPFAM" id="SSF51445">
    <property type="entry name" value="(Trans)glycosidases"/>
    <property type="match status" value="1"/>
</dbReference>
<evidence type="ECO:0000259" key="1">
    <source>
        <dbReference type="PROSITE" id="PS51910"/>
    </source>
</evidence>
<dbReference type="SUPFAM" id="SSF55383">
    <property type="entry name" value="Copper amine oxidase, domain N"/>
    <property type="match status" value="2"/>
</dbReference>
<keyword evidence="3" id="KW-1185">Reference proteome</keyword>
<feature type="domain" description="GH18" evidence="1">
    <location>
        <begin position="161"/>
        <end position="441"/>
    </location>
</feature>
<evidence type="ECO:0000313" key="2">
    <source>
        <dbReference type="EMBL" id="GLX67987.1"/>
    </source>
</evidence>
<dbReference type="EMBL" id="BSSQ01000010">
    <property type="protein sequence ID" value="GLX67987.1"/>
    <property type="molecule type" value="Genomic_DNA"/>
</dbReference>
<sequence>MGGHNEMNQWGIKSAAAVLALALLTSGIQESQADAAAVVTTASTTAVPAKTTILLDDVELPFDSPPIIVKGVTFVPFRTIGEALGLQKVVWSEQTQTVTAEGTKQGKAITLSMKIGSSMAVVNGDNVKLPAAPMMRNNRVLIPLSFFSTQFGAQVGWSQSTNTVSIKSPQKAMHLRTFYALSSYAERDLVDNANSVAFGWSRIDRNGNFTLEGSEYRVPQPNGEVTPQSLVGDAAAKSIKPYLMVYSLDGQNELTNMMSSDTLRANSISGITKAIGDYGFGGVVLDFEGLGFQLDKIEQQKLLNAYVKQLKEALPEGIALSLVVHAPNSAYKGYDYKTLASLADDLILMAYKYNPSGTAPQVPEPNNKVNEAIQQAINAGVPKSKLLLGIDLRAETPESIDDKLGLAKRYQLKGAALWRLGLYRQYSQDMISAINKSVIKQ</sequence>
<dbReference type="PANTHER" id="PTHR46066">
    <property type="entry name" value="CHITINASE DOMAIN-CONTAINING PROTEIN 1 FAMILY MEMBER"/>
    <property type="match status" value="1"/>
</dbReference>
<protein>
    <recommendedName>
        <fullName evidence="1">GH18 domain-containing protein</fullName>
    </recommendedName>
</protein>